<name>A0A5C8P8F6_9HYPH</name>
<dbReference type="OrthoDB" id="118340at2"/>
<dbReference type="SUPFAM" id="SSF53756">
    <property type="entry name" value="UDP-Glycosyltransferase/glycogen phosphorylase"/>
    <property type="match status" value="1"/>
</dbReference>
<keyword evidence="2" id="KW-1185">Reference proteome</keyword>
<dbReference type="PANTHER" id="PTHR46656:SF3">
    <property type="entry name" value="PUTATIVE-RELATED"/>
    <property type="match status" value="1"/>
</dbReference>
<accession>A0A5C8P8F6</accession>
<gene>
    <name evidence="1" type="ORF">FHP25_36965</name>
</gene>
<organism evidence="1 2">
    <name type="scientific">Vineibacter terrae</name>
    <dbReference type="NCBI Taxonomy" id="2586908"/>
    <lineage>
        <taxon>Bacteria</taxon>
        <taxon>Pseudomonadati</taxon>
        <taxon>Pseudomonadota</taxon>
        <taxon>Alphaproteobacteria</taxon>
        <taxon>Hyphomicrobiales</taxon>
        <taxon>Vineibacter</taxon>
    </lineage>
</organism>
<proteinExistence type="predicted"/>
<dbReference type="EMBL" id="VDUZ01000069">
    <property type="protein sequence ID" value="TXL69905.1"/>
    <property type="molecule type" value="Genomic_DNA"/>
</dbReference>
<evidence type="ECO:0000313" key="1">
    <source>
        <dbReference type="EMBL" id="TXL69905.1"/>
    </source>
</evidence>
<dbReference type="Gene3D" id="3.40.50.2000">
    <property type="entry name" value="Glycogen Phosphorylase B"/>
    <property type="match status" value="1"/>
</dbReference>
<dbReference type="GO" id="GO:0016740">
    <property type="term" value="F:transferase activity"/>
    <property type="evidence" value="ECO:0007669"/>
    <property type="project" value="UniProtKB-KW"/>
</dbReference>
<evidence type="ECO:0000313" key="2">
    <source>
        <dbReference type="Proteomes" id="UP000321638"/>
    </source>
</evidence>
<reference evidence="1 2" key="1">
    <citation type="submission" date="2019-06" db="EMBL/GenBank/DDBJ databases">
        <title>New taxonomy in bacterial strain CC-CFT640, isolated from vineyard.</title>
        <authorList>
            <person name="Lin S.-Y."/>
            <person name="Tsai C.-F."/>
            <person name="Young C.-C."/>
        </authorList>
    </citation>
    <scope>NUCLEOTIDE SEQUENCE [LARGE SCALE GENOMIC DNA]</scope>
    <source>
        <strain evidence="1 2">CC-CFT640</strain>
    </source>
</reference>
<dbReference type="AlphaFoldDB" id="A0A5C8P8F6"/>
<comment type="caution">
    <text evidence="1">The sequence shown here is derived from an EMBL/GenBank/DDBJ whole genome shotgun (WGS) entry which is preliminary data.</text>
</comment>
<keyword evidence="1" id="KW-0808">Transferase</keyword>
<dbReference type="RefSeq" id="WP_147852037.1">
    <property type="nucleotide sequence ID" value="NZ_VDUZ01000069.1"/>
</dbReference>
<sequence>MAHTAHAGARRTARQAAMPEAGHAVDMIMADDTLRAAYLLQFAGNPGAPPLDEPVAIRFLLWFAVEGRHRYQHVCLSPQHVAFLATPEPPFATRLAAFVHDRHTGDARFHDDIEAFHAWYYHVGVHQLRLTPLLAARERDFLANQDSARAQRGAWYLPPPQRDRSHLPGVNIIGAADGVSGIGEDVRALTEALLSAGVQLSIFNVRYPAEIVTTAQSEREAYFSDRPIYPINVFCLPAFETARLKLAQGDNLFAGRYNIGYWPWELTSLPPSWHFVFGLVDEVWASSRFLLDVFQRLTSKPVLYMPPHVGVPESKPFDRQSVGLSPADVVFLCMFDFNSYIARKNPVAAIEAFQAAFTASDGRERLLIKTINGHANAQSLRDVQQLVAEDDRIVLVDGSLARDDVCGLLQDADCYVSLHRSEGFGRILAEAMLLGTPVIATDWSGSASFLTRDTGFPVSCSLRQVRSDEYVYADGSTWAEPSISDAARQMRFVRHNRRAVEAIRVNAARTIRQKYGLGAASSRLSAWLTDFATKGVPR</sequence>
<dbReference type="Proteomes" id="UP000321638">
    <property type="component" value="Unassembled WGS sequence"/>
</dbReference>
<dbReference type="PANTHER" id="PTHR46656">
    <property type="entry name" value="PUTATIVE-RELATED"/>
    <property type="match status" value="1"/>
</dbReference>
<protein>
    <submittedName>
        <fullName evidence="1">Glycosyltransferase</fullName>
    </submittedName>
</protein>
<dbReference type="Pfam" id="PF13692">
    <property type="entry name" value="Glyco_trans_1_4"/>
    <property type="match status" value="1"/>
</dbReference>